<dbReference type="AlphaFoldDB" id="A0A2K8QHP7"/>
<sequence length="80" mass="8589">MGLSAAQSSAFKAASGGFDPQVLNLICVGFVLAALFLWAAWALNDVWNGWANEKVRNAALGRFAVKTTILLVMSIWIFAS</sequence>
<keyword evidence="1" id="KW-0812">Transmembrane</keyword>
<evidence type="ECO:0000313" key="3">
    <source>
        <dbReference type="Proteomes" id="UP000231901"/>
    </source>
</evidence>
<dbReference type="GeneID" id="66563309"/>
<dbReference type="KEGG" id="dfn:CVE23_03000"/>
<dbReference type="InterPro" id="IPR021676">
    <property type="entry name" value="DUF3262"/>
</dbReference>
<gene>
    <name evidence="2" type="ORF">CVE23_03000</name>
</gene>
<organism evidence="2 3">
    <name type="scientific">Dickeya fangzhongdai</name>
    <dbReference type="NCBI Taxonomy" id="1778540"/>
    <lineage>
        <taxon>Bacteria</taxon>
        <taxon>Pseudomonadati</taxon>
        <taxon>Pseudomonadota</taxon>
        <taxon>Gammaproteobacteria</taxon>
        <taxon>Enterobacterales</taxon>
        <taxon>Pectobacteriaceae</taxon>
        <taxon>Dickeya</taxon>
    </lineage>
</organism>
<dbReference type="RefSeq" id="WP_024109762.1">
    <property type="nucleotide sequence ID" value="NZ_BMJF01000003.1"/>
</dbReference>
<protein>
    <submittedName>
        <fullName evidence="2">TIGR03758 family integrating conjugative element protein</fullName>
    </submittedName>
</protein>
<name>A0A2K8QHP7_9GAMM</name>
<evidence type="ECO:0000256" key="1">
    <source>
        <dbReference type="SAM" id="Phobius"/>
    </source>
</evidence>
<reference evidence="3" key="1">
    <citation type="journal article" date="2018" name="Genome Announc.">
        <title>Complete genome sequence of a Dickeya fangzhongdai type strain causing bleeding canker of pear tree trunks.</title>
        <authorList>
            <person name="Zhao Y."/>
            <person name="Tian Y."/>
            <person name="Li X."/>
            <person name="Hu B."/>
        </authorList>
    </citation>
    <scope>NUCLEOTIDE SEQUENCE [LARGE SCALE GENOMIC DNA]</scope>
    <source>
        <strain evidence="3">DSM 101947</strain>
    </source>
</reference>
<keyword evidence="3" id="KW-1185">Reference proteome</keyword>
<dbReference type="Proteomes" id="UP000231901">
    <property type="component" value="Chromosome"/>
</dbReference>
<keyword evidence="1" id="KW-1133">Transmembrane helix</keyword>
<feature type="transmembrane region" description="Helical" evidence="1">
    <location>
        <begin position="63"/>
        <end position="79"/>
    </location>
</feature>
<dbReference type="EMBL" id="CP025003">
    <property type="protein sequence ID" value="ATZ93033.1"/>
    <property type="molecule type" value="Genomic_DNA"/>
</dbReference>
<proteinExistence type="predicted"/>
<feature type="transmembrane region" description="Helical" evidence="1">
    <location>
        <begin position="22"/>
        <end position="43"/>
    </location>
</feature>
<evidence type="ECO:0000313" key="2">
    <source>
        <dbReference type="EMBL" id="ATZ93033.1"/>
    </source>
</evidence>
<dbReference type="NCBIfam" id="TIGR03758">
    <property type="entry name" value="conj_TIGR03758"/>
    <property type="match status" value="1"/>
</dbReference>
<accession>A0A2K8QHP7</accession>
<keyword evidence="1" id="KW-0472">Membrane</keyword>
<dbReference type="Pfam" id="PF11660">
    <property type="entry name" value="DUF3262"/>
    <property type="match status" value="1"/>
</dbReference>